<keyword evidence="5 7" id="KW-0733">Signal recognition particle</keyword>
<comment type="caution">
    <text evidence="9">The sequence shown here is derived from an EMBL/GenBank/DDBJ whole genome shotgun (WGS) entry which is preliminary data.</text>
</comment>
<sequence length="140" mass="15844">MSKPLSQDEFFTALTALFTTQKQTQKGTILLTQKRFTYDESAKETPEQEQQDDDQDPLASLSTPLPPAPILIRATNSKSKEHRKEGKKVKLSTLVQPDDIDAFYARYADVCKAGMSGLKPRDRTKRKAKEKARRKMKAQA</sequence>
<dbReference type="GO" id="GO:0005786">
    <property type="term" value="C:signal recognition particle, endoplasmic reticulum targeting"/>
    <property type="evidence" value="ECO:0007669"/>
    <property type="project" value="UniProtKB-UniRule"/>
</dbReference>
<accession>A0AA39ZF65</accession>
<name>A0AA39ZF65_9PEZI</name>
<dbReference type="Gene3D" id="3.30.720.10">
    <property type="entry name" value="Signal recognition particle alu RNA binding heterodimer, srp9/1"/>
    <property type="match status" value="1"/>
</dbReference>
<keyword evidence="10" id="KW-1185">Reference proteome</keyword>
<feature type="compositionally biased region" description="Acidic residues" evidence="8">
    <location>
        <begin position="47"/>
        <end position="56"/>
    </location>
</feature>
<evidence type="ECO:0000256" key="4">
    <source>
        <dbReference type="ARBA" id="ARBA00022884"/>
    </source>
</evidence>
<dbReference type="InterPro" id="IPR003210">
    <property type="entry name" value="Signal_recog_particle_SRP14"/>
</dbReference>
<dbReference type="SUPFAM" id="SSF54762">
    <property type="entry name" value="Signal recognition particle alu RNA binding heterodimer, SRP9/14"/>
    <property type="match status" value="1"/>
</dbReference>
<dbReference type="GO" id="GO:0030942">
    <property type="term" value="F:endoplasmic reticulum signal peptide binding"/>
    <property type="evidence" value="ECO:0007669"/>
    <property type="project" value="UniProtKB-UniRule"/>
</dbReference>
<dbReference type="GO" id="GO:0006614">
    <property type="term" value="P:SRP-dependent cotranslational protein targeting to membrane"/>
    <property type="evidence" value="ECO:0007669"/>
    <property type="project" value="UniProtKB-UniRule"/>
</dbReference>
<evidence type="ECO:0000256" key="7">
    <source>
        <dbReference type="RuleBase" id="RU368100"/>
    </source>
</evidence>
<dbReference type="Proteomes" id="UP001174997">
    <property type="component" value="Unassembled WGS sequence"/>
</dbReference>
<comment type="subunit">
    <text evidence="7">Component of a fungal signal recognition particle (SRP) complex that consists of a 7SL RNA molecule (scR1) and at least six protein subunits: SRP72, SRP68, SRP54, SEC65, SRP21 and SRP14.</text>
</comment>
<evidence type="ECO:0000313" key="10">
    <source>
        <dbReference type="Proteomes" id="UP001174997"/>
    </source>
</evidence>
<dbReference type="GO" id="GO:0008312">
    <property type="term" value="F:7S RNA binding"/>
    <property type="evidence" value="ECO:0007669"/>
    <property type="project" value="UniProtKB-UniRule"/>
</dbReference>
<keyword evidence="3 7" id="KW-0963">Cytoplasm</keyword>
<keyword evidence="6 7" id="KW-0687">Ribonucleoprotein</keyword>
<evidence type="ECO:0000256" key="3">
    <source>
        <dbReference type="ARBA" id="ARBA00022490"/>
    </source>
</evidence>
<dbReference type="EMBL" id="JAULSY010000039">
    <property type="protein sequence ID" value="KAK0669737.1"/>
    <property type="molecule type" value="Genomic_DNA"/>
</dbReference>
<keyword evidence="4 7" id="KW-0694">RNA-binding</keyword>
<dbReference type="Pfam" id="PF02290">
    <property type="entry name" value="SRP14"/>
    <property type="match status" value="1"/>
</dbReference>
<evidence type="ECO:0000256" key="8">
    <source>
        <dbReference type="SAM" id="MobiDB-lite"/>
    </source>
</evidence>
<feature type="region of interest" description="Disordered" evidence="8">
    <location>
        <begin position="116"/>
        <end position="140"/>
    </location>
</feature>
<proteinExistence type="inferred from homology"/>
<protein>
    <recommendedName>
        <fullName evidence="7">Signal recognition particle subunit SRP14</fullName>
    </recommendedName>
    <alternativeName>
        <fullName evidence="7">Signal recognition particle 14 kDa protein</fullName>
    </alternativeName>
</protein>
<reference evidence="9" key="1">
    <citation type="submission" date="2023-06" db="EMBL/GenBank/DDBJ databases">
        <title>Genome-scale phylogeny and comparative genomics of the fungal order Sordariales.</title>
        <authorList>
            <consortium name="Lawrence Berkeley National Laboratory"/>
            <person name="Hensen N."/>
            <person name="Bonometti L."/>
            <person name="Westerberg I."/>
            <person name="Brannstrom I.O."/>
            <person name="Guillou S."/>
            <person name="Cros-Aarteil S."/>
            <person name="Calhoun S."/>
            <person name="Haridas S."/>
            <person name="Kuo A."/>
            <person name="Mondo S."/>
            <person name="Pangilinan J."/>
            <person name="Riley R."/>
            <person name="Labutti K."/>
            <person name="Andreopoulos B."/>
            <person name="Lipzen A."/>
            <person name="Chen C."/>
            <person name="Yanf M."/>
            <person name="Daum C."/>
            <person name="Ng V."/>
            <person name="Clum A."/>
            <person name="Steindorff A."/>
            <person name="Ohm R."/>
            <person name="Martin F."/>
            <person name="Silar P."/>
            <person name="Natvig D."/>
            <person name="Lalanne C."/>
            <person name="Gautier V."/>
            <person name="Ament-Velasquez S.L."/>
            <person name="Kruys A."/>
            <person name="Hutchinson M.I."/>
            <person name="Powell A.J."/>
            <person name="Barry K."/>
            <person name="Miller A.N."/>
            <person name="Grigoriev I.V."/>
            <person name="Debuchy R."/>
            <person name="Gladieux P."/>
            <person name="Thoren M.H."/>
            <person name="Johannesson H."/>
        </authorList>
    </citation>
    <scope>NUCLEOTIDE SEQUENCE</scope>
    <source>
        <strain evidence="9">CBS 307.81</strain>
    </source>
</reference>
<feature type="region of interest" description="Disordered" evidence="8">
    <location>
        <begin position="39"/>
        <end position="69"/>
    </location>
</feature>
<comment type="subcellular location">
    <subcellularLocation>
        <location evidence="1 7">Cytoplasm</location>
    </subcellularLocation>
</comment>
<dbReference type="AlphaFoldDB" id="A0AA39ZF65"/>
<comment type="similarity">
    <text evidence="2 7">Belongs to the SRP14 family.</text>
</comment>
<evidence type="ECO:0000313" key="9">
    <source>
        <dbReference type="EMBL" id="KAK0669737.1"/>
    </source>
</evidence>
<dbReference type="InterPro" id="IPR009018">
    <property type="entry name" value="Signal_recog_particle_SRP9/14"/>
</dbReference>
<evidence type="ECO:0000256" key="2">
    <source>
        <dbReference type="ARBA" id="ARBA00010349"/>
    </source>
</evidence>
<dbReference type="PANTHER" id="PTHR12013">
    <property type="entry name" value="SIGNAL RECOGNITION PARTICLE 14 KD PROTEIN"/>
    <property type="match status" value="1"/>
</dbReference>
<evidence type="ECO:0000256" key="5">
    <source>
        <dbReference type="ARBA" id="ARBA00023135"/>
    </source>
</evidence>
<feature type="compositionally biased region" description="Basic residues" evidence="8">
    <location>
        <begin position="122"/>
        <end position="140"/>
    </location>
</feature>
<evidence type="ECO:0000256" key="1">
    <source>
        <dbReference type="ARBA" id="ARBA00004496"/>
    </source>
</evidence>
<comment type="function">
    <text evidence="7">Component of the signal recognition particle (SRP) complex, a ribonucleoprotein complex that mediates the cotranslational targeting of secretory and membrane proteins to the endoplasmic reticulum (ER).</text>
</comment>
<gene>
    <name evidence="9" type="ORF">QBC41DRAFT_319143</name>
</gene>
<organism evidence="9 10">
    <name type="scientific">Cercophora samala</name>
    <dbReference type="NCBI Taxonomy" id="330535"/>
    <lineage>
        <taxon>Eukaryota</taxon>
        <taxon>Fungi</taxon>
        <taxon>Dikarya</taxon>
        <taxon>Ascomycota</taxon>
        <taxon>Pezizomycotina</taxon>
        <taxon>Sordariomycetes</taxon>
        <taxon>Sordariomycetidae</taxon>
        <taxon>Sordariales</taxon>
        <taxon>Lasiosphaeriaceae</taxon>
        <taxon>Cercophora</taxon>
    </lineage>
</organism>
<evidence type="ECO:0000256" key="6">
    <source>
        <dbReference type="ARBA" id="ARBA00023274"/>
    </source>
</evidence>